<dbReference type="InterPro" id="IPR019188">
    <property type="entry name" value="SNAPC1"/>
</dbReference>
<accession>A0ABD3H5G6</accession>
<dbReference type="PANTHER" id="PTHR15131">
    <property type="entry name" value="SMALL NUCLEAR RNA ACTIVATING COMPLEX, POLYPEPTIDE 1"/>
    <property type="match status" value="1"/>
</dbReference>
<dbReference type="PANTHER" id="PTHR15131:SF3">
    <property type="entry name" value="SNRNA-ACTIVATING PROTEIN COMPLEX SUBUNIT 1"/>
    <property type="match status" value="1"/>
</dbReference>
<dbReference type="EMBL" id="JBJQOH010000006">
    <property type="protein sequence ID" value="KAL3685769.1"/>
    <property type="molecule type" value="Genomic_DNA"/>
</dbReference>
<comment type="caution">
    <text evidence="2">The sequence shown here is derived from an EMBL/GenBank/DDBJ whole genome shotgun (WGS) entry which is preliminary data.</text>
</comment>
<dbReference type="Proteomes" id="UP001633002">
    <property type="component" value="Unassembled WGS sequence"/>
</dbReference>
<evidence type="ECO:0000313" key="3">
    <source>
        <dbReference type="Proteomes" id="UP001633002"/>
    </source>
</evidence>
<gene>
    <name evidence="2" type="ORF">R1sor_003791</name>
</gene>
<sequence>MDFRASALDIEQLVASFAAAEGTELEQMKDLWRSRNFSFIWEARPKDVTPAFYAQALYSCALSHMVAEEAPFPANLAGLYVLYILYETQDKEDSYKIYLSLEELESLISLVRKFKLKYNLVAFKVVKRMFAEQMFLFGSVSANQKRIASCMARVAHQATVSVQQARTRLLSNIPVREHVEESQADAFDDDLNAISEVMKEAQALDEHKSQLLRTALDSSKKKALSTHTKKAVPVKPRVSSKGGGKTIDDYERELARRFEAGDASEHEKELEEELDRALDMD</sequence>
<name>A0ABD3H5G6_9MARC</name>
<dbReference type="AlphaFoldDB" id="A0ABD3H5G6"/>
<reference evidence="2 3" key="1">
    <citation type="submission" date="2024-09" db="EMBL/GenBank/DDBJ databases">
        <title>Chromosome-scale assembly of Riccia sorocarpa.</title>
        <authorList>
            <person name="Paukszto L."/>
        </authorList>
    </citation>
    <scope>NUCLEOTIDE SEQUENCE [LARGE SCALE GENOMIC DNA]</scope>
    <source>
        <strain evidence="2">LP-2024</strain>
        <tissue evidence="2">Aerial parts of the thallus</tissue>
    </source>
</reference>
<organism evidence="2 3">
    <name type="scientific">Riccia sorocarpa</name>
    <dbReference type="NCBI Taxonomy" id="122646"/>
    <lineage>
        <taxon>Eukaryota</taxon>
        <taxon>Viridiplantae</taxon>
        <taxon>Streptophyta</taxon>
        <taxon>Embryophyta</taxon>
        <taxon>Marchantiophyta</taxon>
        <taxon>Marchantiopsida</taxon>
        <taxon>Marchantiidae</taxon>
        <taxon>Marchantiales</taxon>
        <taxon>Ricciaceae</taxon>
        <taxon>Riccia</taxon>
    </lineage>
</organism>
<evidence type="ECO:0000256" key="1">
    <source>
        <dbReference type="SAM" id="MobiDB-lite"/>
    </source>
</evidence>
<dbReference type="Pfam" id="PF09808">
    <property type="entry name" value="SNAPC1"/>
    <property type="match status" value="1"/>
</dbReference>
<evidence type="ECO:0000313" key="2">
    <source>
        <dbReference type="EMBL" id="KAL3685769.1"/>
    </source>
</evidence>
<feature type="region of interest" description="Disordered" evidence="1">
    <location>
        <begin position="218"/>
        <end position="281"/>
    </location>
</feature>
<protein>
    <submittedName>
        <fullName evidence="2">Uncharacterized protein</fullName>
    </submittedName>
</protein>
<proteinExistence type="predicted"/>
<feature type="compositionally biased region" description="Basic and acidic residues" evidence="1">
    <location>
        <begin position="246"/>
        <end position="281"/>
    </location>
</feature>
<keyword evidence="3" id="KW-1185">Reference proteome</keyword>
<feature type="compositionally biased region" description="Basic residues" evidence="1">
    <location>
        <begin position="221"/>
        <end position="232"/>
    </location>
</feature>